<sequence length="382" mass="40433">MQRPYRTALLTALIAGSTAFGLSACKAGYSLGGGDEGEFDGVGGDSNTRAYFGPGSHWELIIDDEDNSFTLNRSDDPTTEATVKLSGAVFELDNGFTRLSVDVTNGDDGGNFNEEDEIAMISISDDMVVLAPPSADEDQLLVLVSADTCPSSNIRGNWITYKLNGNDSPSRSGNAFFGDYQYSTSSYTGFSNNQFNLLDSYDFVDGETFTGAACGKGLSIGDNHHQYLGSGNAAVVHSLDTADGNNYDFRVVFEAREITNRPDLAGSYAGLLYNGGKGEGSKTKVIDMECDTAGLCAITALADFVADTDSETTYEIELDGTPDGVADGFITGTISTESETSTPNIACMANIDIHEQGGKFLACVGQSPDATTQIFNIFAVSR</sequence>
<evidence type="ECO:0000256" key="1">
    <source>
        <dbReference type="SAM" id="SignalP"/>
    </source>
</evidence>
<proteinExistence type="predicted"/>
<dbReference type="RefSeq" id="WP_303493246.1">
    <property type="nucleotide sequence ID" value="NZ_JAUOPB010000010.1"/>
</dbReference>
<accession>A0AAW7X834</accession>
<evidence type="ECO:0008006" key="4">
    <source>
        <dbReference type="Google" id="ProtNLM"/>
    </source>
</evidence>
<evidence type="ECO:0000313" key="2">
    <source>
        <dbReference type="EMBL" id="MDO6423639.1"/>
    </source>
</evidence>
<gene>
    <name evidence="2" type="ORF">Q4521_14245</name>
</gene>
<organism evidence="2 3">
    <name type="scientific">Saccharophagus degradans</name>
    <dbReference type="NCBI Taxonomy" id="86304"/>
    <lineage>
        <taxon>Bacteria</taxon>
        <taxon>Pseudomonadati</taxon>
        <taxon>Pseudomonadota</taxon>
        <taxon>Gammaproteobacteria</taxon>
        <taxon>Cellvibrionales</taxon>
        <taxon>Cellvibrionaceae</taxon>
        <taxon>Saccharophagus</taxon>
    </lineage>
</organism>
<reference evidence="2" key="1">
    <citation type="submission" date="2023-07" db="EMBL/GenBank/DDBJ databases">
        <title>Genome content predicts the carbon catabolic preferences of heterotrophic bacteria.</title>
        <authorList>
            <person name="Gralka M."/>
        </authorList>
    </citation>
    <scope>NUCLEOTIDE SEQUENCE</scope>
    <source>
        <strain evidence="2">I3M17_2</strain>
    </source>
</reference>
<evidence type="ECO:0000313" key="3">
    <source>
        <dbReference type="Proteomes" id="UP001169760"/>
    </source>
</evidence>
<feature type="signal peptide" evidence="1">
    <location>
        <begin position="1"/>
        <end position="21"/>
    </location>
</feature>
<comment type="caution">
    <text evidence="2">The sequence shown here is derived from an EMBL/GenBank/DDBJ whole genome shotgun (WGS) entry which is preliminary data.</text>
</comment>
<dbReference type="Proteomes" id="UP001169760">
    <property type="component" value="Unassembled WGS sequence"/>
</dbReference>
<dbReference type="EMBL" id="JAUOPB010000010">
    <property type="protein sequence ID" value="MDO6423639.1"/>
    <property type="molecule type" value="Genomic_DNA"/>
</dbReference>
<feature type="chain" id="PRO_5043521573" description="Lipoprotein" evidence="1">
    <location>
        <begin position="22"/>
        <end position="382"/>
    </location>
</feature>
<name>A0AAW7X834_9GAMM</name>
<protein>
    <recommendedName>
        <fullName evidence="4">Lipoprotein</fullName>
    </recommendedName>
</protein>
<dbReference type="AlphaFoldDB" id="A0AAW7X834"/>
<dbReference type="PROSITE" id="PS51257">
    <property type="entry name" value="PROKAR_LIPOPROTEIN"/>
    <property type="match status" value="1"/>
</dbReference>
<keyword evidence="1" id="KW-0732">Signal</keyword>